<dbReference type="Proteomes" id="UP000663505">
    <property type="component" value="Chromosome"/>
</dbReference>
<dbReference type="AlphaFoldDB" id="A0A9X7VVT7"/>
<dbReference type="GO" id="GO:0046983">
    <property type="term" value="F:protein dimerization activity"/>
    <property type="evidence" value="ECO:0007669"/>
    <property type="project" value="InterPro"/>
</dbReference>
<evidence type="ECO:0000313" key="1">
    <source>
        <dbReference type="EMBL" id="QSO45524.1"/>
    </source>
</evidence>
<dbReference type="SUPFAM" id="SSF47406">
    <property type="entry name" value="SinR repressor dimerisation domain-like"/>
    <property type="match status" value="1"/>
</dbReference>
<gene>
    <name evidence="1" type="ORF">JZ786_13160</name>
</gene>
<organism evidence="1 2">
    <name type="scientific">Alicyclobacillus mengziensis</name>
    <dbReference type="NCBI Taxonomy" id="2931921"/>
    <lineage>
        <taxon>Bacteria</taxon>
        <taxon>Bacillati</taxon>
        <taxon>Bacillota</taxon>
        <taxon>Bacilli</taxon>
        <taxon>Bacillales</taxon>
        <taxon>Alicyclobacillaceae</taxon>
        <taxon>Alicyclobacillus</taxon>
    </lineage>
</organism>
<proteinExistence type="predicted"/>
<name>A0A9X7VVT7_9BACL</name>
<dbReference type="KEGG" id="afx:JZ786_13160"/>
<dbReference type="InterPro" id="IPR036281">
    <property type="entry name" value="SinR/SinI_dimer_dom_sf"/>
</dbReference>
<dbReference type="RefSeq" id="WP_206654895.1">
    <property type="nucleotide sequence ID" value="NZ_CP071182.1"/>
</dbReference>
<dbReference type="GO" id="GO:0006355">
    <property type="term" value="P:regulation of DNA-templated transcription"/>
    <property type="evidence" value="ECO:0007669"/>
    <property type="project" value="InterPro"/>
</dbReference>
<evidence type="ECO:0008006" key="3">
    <source>
        <dbReference type="Google" id="ProtNLM"/>
    </source>
</evidence>
<protein>
    <recommendedName>
        <fullName evidence="3">DNA-binding anti-repressor SinI</fullName>
    </recommendedName>
</protein>
<evidence type="ECO:0000313" key="2">
    <source>
        <dbReference type="Proteomes" id="UP000663505"/>
    </source>
</evidence>
<sequence>MNHSPEYVPASINDLDLEWARLIVFAKELGFSYHELAGFLHTSASNATTEDE</sequence>
<keyword evidence="2" id="KW-1185">Reference proteome</keyword>
<reference evidence="1 2" key="1">
    <citation type="submission" date="2021-02" db="EMBL/GenBank/DDBJ databases">
        <title>Alicyclobacillus curvatus sp. nov. and Alicyclobacillus mengziensis sp. nov., two acidophilic bacteria isolated from acid mine drainage.</title>
        <authorList>
            <person name="Huang Y."/>
        </authorList>
    </citation>
    <scope>NUCLEOTIDE SEQUENCE [LARGE SCALE GENOMIC DNA]</scope>
    <source>
        <strain evidence="1 2">S30H14</strain>
    </source>
</reference>
<accession>A0A9X7VVT7</accession>
<dbReference type="EMBL" id="CP071182">
    <property type="protein sequence ID" value="QSO45524.1"/>
    <property type="molecule type" value="Genomic_DNA"/>
</dbReference>